<accession>A0A6F8PM46</accession>
<reference evidence="3" key="1">
    <citation type="submission" date="2019-11" db="EMBL/GenBank/DDBJ databases">
        <title>Isolation and characterization of two novel species in the genus Thiomicrorhabdus.</title>
        <authorList>
            <person name="Mochizuki J."/>
            <person name="Kojima H."/>
            <person name="Fukui M."/>
        </authorList>
    </citation>
    <scope>NUCLEOTIDE SEQUENCE [LARGE SCALE GENOMIC DNA]</scope>
    <source>
        <strain evidence="3">AkT22</strain>
    </source>
</reference>
<dbReference type="Proteomes" id="UP000501466">
    <property type="component" value="Chromosome"/>
</dbReference>
<name>A0A6F8PM46_9GAMM</name>
<proteinExistence type="predicted"/>
<sequence length="151" mass="17114">MTIMPADFQAALDNYAQVFAALTPENLHTTLPQVFAPQAKFKDPFNEVVGLEKIMGIFEHMYATLDAPHFVITHTAQKGMVGYIHWHFHFQLKGQVQPQTLEGLSRIVFNEQHQVIEHIDYWDAGAAIYAKIPLLGWGVRWVAKKLSAQQG</sequence>
<evidence type="ECO:0000259" key="1">
    <source>
        <dbReference type="Pfam" id="PF12680"/>
    </source>
</evidence>
<evidence type="ECO:0000313" key="3">
    <source>
        <dbReference type="Proteomes" id="UP000501466"/>
    </source>
</evidence>
<dbReference type="SUPFAM" id="SSF54427">
    <property type="entry name" value="NTF2-like"/>
    <property type="match status" value="1"/>
</dbReference>
<gene>
    <name evidence="2" type="ORF">THMIRHAT_09250</name>
</gene>
<dbReference type="Pfam" id="PF12680">
    <property type="entry name" value="SnoaL_2"/>
    <property type="match status" value="1"/>
</dbReference>
<dbReference type="Gene3D" id="3.10.450.50">
    <property type="match status" value="1"/>
</dbReference>
<dbReference type="RefSeq" id="WP_173291006.1">
    <property type="nucleotide sequence ID" value="NZ_AP021888.1"/>
</dbReference>
<feature type="domain" description="SnoaL-like" evidence="1">
    <location>
        <begin position="17"/>
        <end position="118"/>
    </location>
</feature>
<evidence type="ECO:0000313" key="2">
    <source>
        <dbReference type="EMBL" id="BBP43179.1"/>
    </source>
</evidence>
<dbReference type="InterPro" id="IPR037401">
    <property type="entry name" value="SnoaL-like"/>
</dbReference>
<organism evidence="2 3">
    <name type="scientific">Thiosulfativibrio zosterae</name>
    <dbReference type="NCBI Taxonomy" id="2675053"/>
    <lineage>
        <taxon>Bacteria</taxon>
        <taxon>Pseudomonadati</taxon>
        <taxon>Pseudomonadota</taxon>
        <taxon>Gammaproteobacteria</taxon>
        <taxon>Thiotrichales</taxon>
        <taxon>Piscirickettsiaceae</taxon>
        <taxon>Thiosulfativibrio</taxon>
    </lineage>
</organism>
<protein>
    <recommendedName>
        <fullName evidence="1">SnoaL-like domain-containing protein</fullName>
    </recommendedName>
</protein>
<dbReference type="EMBL" id="AP021888">
    <property type="protein sequence ID" value="BBP43179.1"/>
    <property type="molecule type" value="Genomic_DNA"/>
</dbReference>
<dbReference type="AlphaFoldDB" id="A0A6F8PM46"/>
<dbReference type="InterPro" id="IPR032710">
    <property type="entry name" value="NTF2-like_dom_sf"/>
</dbReference>
<dbReference type="KEGG" id="tzo:THMIRHAT_09250"/>
<keyword evidence="3" id="KW-1185">Reference proteome</keyword>